<comment type="caution">
    <text evidence="2">The sequence shown here is derived from an EMBL/GenBank/DDBJ whole genome shotgun (WGS) entry which is preliminary data.</text>
</comment>
<keyword evidence="3" id="KW-1185">Reference proteome</keyword>
<evidence type="ECO:0000313" key="3">
    <source>
        <dbReference type="Proteomes" id="UP000608154"/>
    </source>
</evidence>
<dbReference type="InterPro" id="IPR015315">
    <property type="entry name" value="DUF1963"/>
</dbReference>
<gene>
    <name evidence="2" type="ORF">GCM10011494_14290</name>
</gene>
<name>A0A916TRX1_9SPHN</name>
<dbReference type="Pfam" id="PF09234">
    <property type="entry name" value="DUF1963"/>
    <property type="match status" value="1"/>
</dbReference>
<dbReference type="InterPro" id="IPR035948">
    <property type="entry name" value="YwqG-like_sf"/>
</dbReference>
<dbReference type="RefSeq" id="WP_188769928.1">
    <property type="nucleotide sequence ID" value="NZ_BMHK01000007.1"/>
</dbReference>
<evidence type="ECO:0000256" key="1">
    <source>
        <dbReference type="SAM" id="MobiDB-lite"/>
    </source>
</evidence>
<dbReference type="EMBL" id="BMHK01000007">
    <property type="protein sequence ID" value="GGB96965.1"/>
    <property type="molecule type" value="Genomic_DNA"/>
</dbReference>
<accession>A0A916TRX1</accession>
<sequence>MRKLIAMFTVFGLAAIVAAYVGHAPVANDAPDTLNGLFLPLDAAAVGLTGIAGRDAAVLTLLGAGLVLGMLVGLFSTERADADEVDLGPGPVWHPEPHSQDDRIARLRRRAGAEVVERPTGHPAFAEPDAPESAPADAGGLPPGPVVLARKSRTGDGDWTNSASWLGGLPRLAGADWPRDAQGRPLPFAAQIDLAELARTCPLNPLPHNGSLAFFLGTGAVLSVPPGDHEFTDPPDGLLPAYEEGGAPLPVVPTRLSRYLFPFWPVEPVALTLSKDAPDDDVDPAAAQGAIARIVRERFGEPVASLAEAGDETLWWYGVFHLADQLHEALDSADRIVAADAPLDDQTGQEAAALSAMVEAMDGFISNRDPWEPLTAEERDLVVEILDEINRRHGRLVRHVLPDSLAPLRAICIRAMASGAPEAFAALPDEVRARIARGRRVPPGRQHQMLGPDDGRHDGDLLLLQLASDDLMEWRWGGGGVFRFRIGRPEAAAGDWACARLTFEGA</sequence>
<organism evidence="2 3">
    <name type="scientific">Novosphingobium endophyticum</name>
    <dbReference type="NCBI Taxonomy" id="1955250"/>
    <lineage>
        <taxon>Bacteria</taxon>
        <taxon>Pseudomonadati</taxon>
        <taxon>Pseudomonadota</taxon>
        <taxon>Alphaproteobacteria</taxon>
        <taxon>Sphingomonadales</taxon>
        <taxon>Sphingomonadaceae</taxon>
        <taxon>Novosphingobium</taxon>
    </lineage>
</organism>
<reference evidence="2" key="1">
    <citation type="journal article" date="2014" name="Int. J. Syst. Evol. Microbiol.">
        <title>Complete genome sequence of Corynebacterium casei LMG S-19264T (=DSM 44701T), isolated from a smear-ripened cheese.</title>
        <authorList>
            <consortium name="US DOE Joint Genome Institute (JGI-PGF)"/>
            <person name="Walter F."/>
            <person name="Albersmeier A."/>
            <person name="Kalinowski J."/>
            <person name="Ruckert C."/>
        </authorList>
    </citation>
    <scope>NUCLEOTIDE SEQUENCE</scope>
    <source>
        <strain evidence="2">CGMCC 1.15095</strain>
    </source>
</reference>
<proteinExistence type="predicted"/>
<feature type="region of interest" description="Disordered" evidence="1">
    <location>
        <begin position="112"/>
        <end position="146"/>
    </location>
</feature>
<evidence type="ECO:0008006" key="4">
    <source>
        <dbReference type="Google" id="ProtNLM"/>
    </source>
</evidence>
<protein>
    <recommendedName>
        <fullName evidence="4">DUF1963 domain-containing protein</fullName>
    </recommendedName>
</protein>
<dbReference type="SUPFAM" id="SSF103032">
    <property type="entry name" value="Hypothetical protein YwqG"/>
    <property type="match status" value="1"/>
</dbReference>
<reference evidence="2" key="2">
    <citation type="submission" date="2020-09" db="EMBL/GenBank/DDBJ databases">
        <authorList>
            <person name="Sun Q."/>
            <person name="Zhou Y."/>
        </authorList>
    </citation>
    <scope>NUCLEOTIDE SEQUENCE</scope>
    <source>
        <strain evidence="2">CGMCC 1.15095</strain>
    </source>
</reference>
<dbReference type="Proteomes" id="UP000608154">
    <property type="component" value="Unassembled WGS sequence"/>
</dbReference>
<dbReference type="Gene3D" id="2.30.320.10">
    <property type="entry name" value="YwqG-like"/>
    <property type="match status" value="1"/>
</dbReference>
<feature type="compositionally biased region" description="Low complexity" evidence="1">
    <location>
        <begin position="123"/>
        <end position="140"/>
    </location>
</feature>
<evidence type="ECO:0000313" key="2">
    <source>
        <dbReference type="EMBL" id="GGB96965.1"/>
    </source>
</evidence>
<dbReference type="AlphaFoldDB" id="A0A916TRX1"/>